<evidence type="ECO:0000313" key="3">
    <source>
        <dbReference type="Proteomes" id="UP001066276"/>
    </source>
</evidence>
<keyword evidence="3" id="KW-1185">Reference proteome</keyword>
<reference evidence="2" key="1">
    <citation type="journal article" date="2022" name="bioRxiv">
        <title>Sequencing and chromosome-scale assembly of the giantPleurodeles waltlgenome.</title>
        <authorList>
            <person name="Brown T."/>
            <person name="Elewa A."/>
            <person name="Iarovenko S."/>
            <person name="Subramanian E."/>
            <person name="Araus A.J."/>
            <person name="Petzold A."/>
            <person name="Susuki M."/>
            <person name="Suzuki K.-i.T."/>
            <person name="Hayashi T."/>
            <person name="Toyoda A."/>
            <person name="Oliveira C."/>
            <person name="Osipova E."/>
            <person name="Leigh N.D."/>
            <person name="Simon A."/>
            <person name="Yun M.H."/>
        </authorList>
    </citation>
    <scope>NUCLEOTIDE SEQUENCE</scope>
    <source>
        <strain evidence="2">20211129_DDA</strain>
        <tissue evidence="2">Liver</tissue>
    </source>
</reference>
<accession>A0AAV7MZ76</accession>
<sequence>MSSPRVRVRPCLAVLLEHSEDSPRHSTLLGSRACSATHGEKQRPAAAEAHKTEEAIWDRRLCPGFTDQPHAALRYEDRPASEPRRLVAERPGATARRR</sequence>
<proteinExistence type="predicted"/>
<feature type="region of interest" description="Disordered" evidence="1">
    <location>
        <begin position="74"/>
        <end position="98"/>
    </location>
</feature>
<feature type="compositionally biased region" description="Basic and acidic residues" evidence="1">
    <location>
        <begin position="74"/>
        <end position="88"/>
    </location>
</feature>
<comment type="caution">
    <text evidence="2">The sequence shown here is derived from an EMBL/GenBank/DDBJ whole genome shotgun (WGS) entry which is preliminary data.</text>
</comment>
<dbReference type="Proteomes" id="UP001066276">
    <property type="component" value="Chromosome 9"/>
</dbReference>
<gene>
    <name evidence="2" type="ORF">NDU88_006017</name>
</gene>
<organism evidence="2 3">
    <name type="scientific">Pleurodeles waltl</name>
    <name type="common">Iberian ribbed newt</name>
    <dbReference type="NCBI Taxonomy" id="8319"/>
    <lineage>
        <taxon>Eukaryota</taxon>
        <taxon>Metazoa</taxon>
        <taxon>Chordata</taxon>
        <taxon>Craniata</taxon>
        <taxon>Vertebrata</taxon>
        <taxon>Euteleostomi</taxon>
        <taxon>Amphibia</taxon>
        <taxon>Batrachia</taxon>
        <taxon>Caudata</taxon>
        <taxon>Salamandroidea</taxon>
        <taxon>Salamandridae</taxon>
        <taxon>Pleurodelinae</taxon>
        <taxon>Pleurodeles</taxon>
    </lineage>
</organism>
<evidence type="ECO:0000313" key="2">
    <source>
        <dbReference type="EMBL" id="KAJ1108641.1"/>
    </source>
</evidence>
<dbReference type="EMBL" id="JANPWB010000013">
    <property type="protein sequence ID" value="KAJ1108641.1"/>
    <property type="molecule type" value="Genomic_DNA"/>
</dbReference>
<dbReference type="AlphaFoldDB" id="A0AAV7MZ76"/>
<name>A0AAV7MZ76_PLEWA</name>
<protein>
    <submittedName>
        <fullName evidence="2">Uncharacterized protein</fullName>
    </submittedName>
</protein>
<evidence type="ECO:0000256" key="1">
    <source>
        <dbReference type="SAM" id="MobiDB-lite"/>
    </source>
</evidence>